<organism evidence="1 2">
    <name type="scientific">Populus alba</name>
    <name type="common">White poplar</name>
    <dbReference type="NCBI Taxonomy" id="43335"/>
    <lineage>
        <taxon>Eukaryota</taxon>
        <taxon>Viridiplantae</taxon>
        <taxon>Streptophyta</taxon>
        <taxon>Embryophyta</taxon>
        <taxon>Tracheophyta</taxon>
        <taxon>Spermatophyta</taxon>
        <taxon>Magnoliopsida</taxon>
        <taxon>eudicotyledons</taxon>
        <taxon>Gunneridae</taxon>
        <taxon>Pentapetalae</taxon>
        <taxon>rosids</taxon>
        <taxon>fabids</taxon>
        <taxon>Malpighiales</taxon>
        <taxon>Salicaceae</taxon>
        <taxon>Saliceae</taxon>
        <taxon>Populus</taxon>
    </lineage>
</organism>
<sequence>MQPGPGGAKIRAISGESGELGGGGDGRCFGGYFTVRPANSSSERASKTLGGGGREQGVRRGGGRQHTATATEGEKTGGRGQADTARRPAARPRTAAGD</sequence>
<keyword evidence="2" id="KW-1185">Reference proteome</keyword>
<dbReference type="EMBL" id="RCHU02000037">
    <property type="protein sequence ID" value="KAL3564565.1"/>
    <property type="molecule type" value="Genomic_DNA"/>
</dbReference>
<name>A0ACC4AEI5_POPAL</name>
<proteinExistence type="predicted"/>
<protein>
    <submittedName>
        <fullName evidence="1">Uncharacterized protein</fullName>
    </submittedName>
</protein>
<reference evidence="1 2" key="1">
    <citation type="journal article" date="2024" name="Plant Biotechnol. J.">
        <title>Genome and CRISPR/Cas9 system of a widespread forest tree (Populus alba) in the world.</title>
        <authorList>
            <person name="Liu Y.J."/>
            <person name="Jiang P.F."/>
            <person name="Han X.M."/>
            <person name="Li X.Y."/>
            <person name="Wang H.M."/>
            <person name="Wang Y.J."/>
            <person name="Wang X.X."/>
            <person name="Zeng Q.Y."/>
        </authorList>
    </citation>
    <scope>NUCLEOTIDE SEQUENCE [LARGE SCALE GENOMIC DNA]</scope>
    <source>
        <strain evidence="2">cv. PAL-ZL1</strain>
    </source>
</reference>
<feature type="non-terminal residue" evidence="1">
    <location>
        <position position="98"/>
    </location>
</feature>
<evidence type="ECO:0000313" key="1">
    <source>
        <dbReference type="EMBL" id="KAL3564565.1"/>
    </source>
</evidence>
<dbReference type="Proteomes" id="UP000309997">
    <property type="component" value="Unassembled WGS sequence"/>
</dbReference>
<accession>A0ACC4AEI5</accession>
<evidence type="ECO:0000313" key="2">
    <source>
        <dbReference type="Proteomes" id="UP000309997"/>
    </source>
</evidence>
<comment type="caution">
    <text evidence="1">The sequence shown here is derived from an EMBL/GenBank/DDBJ whole genome shotgun (WGS) entry which is preliminary data.</text>
</comment>
<gene>
    <name evidence="1" type="ORF">D5086_033991</name>
</gene>